<comment type="caution">
    <text evidence="2">The sequence shown here is derived from an EMBL/GenBank/DDBJ whole genome shotgun (WGS) entry which is preliminary data.</text>
</comment>
<evidence type="ECO:0000313" key="3">
    <source>
        <dbReference type="Proteomes" id="UP001482620"/>
    </source>
</evidence>
<feature type="compositionally biased region" description="Basic and acidic residues" evidence="1">
    <location>
        <begin position="86"/>
        <end position="106"/>
    </location>
</feature>
<proteinExistence type="predicted"/>
<dbReference type="Proteomes" id="UP001482620">
    <property type="component" value="Unassembled WGS sequence"/>
</dbReference>
<dbReference type="EMBL" id="JAHRIQ010029044">
    <property type="protein sequence ID" value="MEQ2230880.1"/>
    <property type="molecule type" value="Genomic_DNA"/>
</dbReference>
<organism evidence="2 3">
    <name type="scientific">Ilyodon furcidens</name>
    <name type="common">goldbreast splitfin</name>
    <dbReference type="NCBI Taxonomy" id="33524"/>
    <lineage>
        <taxon>Eukaryota</taxon>
        <taxon>Metazoa</taxon>
        <taxon>Chordata</taxon>
        <taxon>Craniata</taxon>
        <taxon>Vertebrata</taxon>
        <taxon>Euteleostomi</taxon>
        <taxon>Actinopterygii</taxon>
        <taxon>Neopterygii</taxon>
        <taxon>Teleostei</taxon>
        <taxon>Neoteleostei</taxon>
        <taxon>Acanthomorphata</taxon>
        <taxon>Ovalentaria</taxon>
        <taxon>Atherinomorphae</taxon>
        <taxon>Cyprinodontiformes</taxon>
        <taxon>Goodeidae</taxon>
        <taxon>Ilyodon</taxon>
    </lineage>
</organism>
<evidence type="ECO:0000256" key="1">
    <source>
        <dbReference type="SAM" id="MobiDB-lite"/>
    </source>
</evidence>
<accession>A0ABV0TDA8</accession>
<name>A0ABV0TDA8_9TELE</name>
<protein>
    <submittedName>
        <fullName evidence="2">Uncharacterized protein</fullName>
    </submittedName>
</protein>
<sequence>MSSRKEEEEEEEKGGGRCFCFMQTGKASPVATRSPVISCLVPESGATHSLSRFFLSSSPSPPLSCHHLDLRDDGVISCFRFHSGKPQEAERESLHKVMGDKSDSGLRQRRTKMLPQETGNTS</sequence>
<gene>
    <name evidence="2" type="ORF">ILYODFUR_033802</name>
</gene>
<evidence type="ECO:0000313" key="2">
    <source>
        <dbReference type="EMBL" id="MEQ2230880.1"/>
    </source>
</evidence>
<reference evidence="2 3" key="1">
    <citation type="submission" date="2021-06" db="EMBL/GenBank/DDBJ databases">
        <authorList>
            <person name="Palmer J.M."/>
        </authorList>
    </citation>
    <scope>NUCLEOTIDE SEQUENCE [LARGE SCALE GENOMIC DNA]</scope>
    <source>
        <strain evidence="3">if_2019</strain>
        <tissue evidence="2">Muscle</tissue>
    </source>
</reference>
<keyword evidence="3" id="KW-1185">Reference proteome</keyword>
<feature type="region of interest" description="Disordered" evidence="1">
    <location>
        <begin position="86"/>
        <end position="122"/>
    </location>
</feature>